<feature type="domain" description="HMG box" evidence="7">
    <location>
        <begin position="58"/>
        <end position="126"/>
    </location>
</feature>
<feature type="compositionally biased region" description="Basic residues" evidence="6">
    <location>
        <begin position="240"/>
        <end position="260"/>
    </location>
</feature>
<evidence type="ECO:0000256" key="1">
    <source>
        <dbReference type="ARBA" id="ARBA00004123"/>
    </source>
</evidence>
<dbReference type="OrthoDB" id="5550281at2759"/>
<feature type="domain" description="HMG box" evidence="7">
    <location>
        <begin position="155"/>
        <end position="217"/>
    </location>
</feature>
<evidence type="ECO:0000256" key="5">
    <source>
        <dbReference type="PROSITE-ProRule" id="PRU00267"/>
    </source>
</evidence>
<feature type="DNA-binding region" description="HMG box" evidence="5">
    <location>
        <begin position="155"/>
        <end position="217"/>
    </location>
</feature>
<organism evidence="8 10">
    <name type="scientific">Didymodactylos carnosus</name>
    <dbReference type="NCBI Taxonomy" id="1234261"/>
    <lineage>
        <taxon>Eukaryota</taxon>
        <taxon>Metazoa</taxon>
        <taxon>Spiralia</taxon>
        <taxon>Gnathifera</taxon>
        <taxon>Rotifera</taxon>
        <taxon>Eurotatoria</taxon>
        <taxon>Bdelloidea</taxon>
        <taxon>Philodinida</taxon>
        <taxon>Philodinidae</taxon>
        <taxon>Didymodactylos</taxon>
    </lineage>
</organism>
<name>A0A813SQZ9_9BILA</name>
<dbReference type="Pfam" id="PF09011">
    <property type="entry name" value="HMG_box_2"/>
    <property type="match status" value="1"/>
</dbReference>
<protein>
    <recommendedName>
        <fullName evidence="7">HMG box domain-containing protein</fullName>
    </recommendedName>
</protein>
<dbReference type="GO" id="GO:0003677">
    <property type="term" value="F:DNA binding"/>
    <property type="evidence" value="ECO:0007669"/>
    <property type="project" value="UniProtKB-UniRule"/>
</dbReference>
<sequence>PTILISTSRTIFSSDTHLTPTSSLTTTTTDDKTTIPSTSSKTDHHHDVNFDLLAKMRSLRTRNPYALFVKVNYNDFKTQYPNLKMTDISKKIGEIWKKLPDQERQVYIQQTQDQKILYEKEKNKLKAVDLHIVVADEKAKKIQKQIVRRVNALPTKKPRSAYALYLHTLQRGETDLGTYVREASKRWKQMSEQDKQPFFELHNEEKQKYLKELVAWSNQLEKHKPAPTQISRGSQTPKTIKPKRTVRKATRKTAKASKLM</sequence>
<evidence type="ECO:0000313" key="8">
    <source>
        <dbReference type="EMBL" id="CAF0799946.1"/>
    </source>
</evidence>
<dbReference type="Gene3D" id="1.10.30.10">
    <property type="entry name" value="High mobility group box domain"/>
    <property type="match status" value="2"/>
</dbReference>
<keyword evidence="3 5" id="KW-0238">DNA-binding</keyword>
<keyword evidence="10" id="KW-1185">Reference proteome</keyword>
<dbReference type="AlphaFoldDB" id="A0A813SQZ9"/>
<dbReference type="InterPro" id="IPR050342">
    <property type="entry name" value="HMGB"/>
</dbReference>
<feature type="non-terminal residue" evidence="8">
    <location>
        <position position="1"/>
    </location>
</feature>
<evidence type="ECO:0000256" key="6">
    <source>
        <dbReference type="SAM" id="MobiDB-lite"/>
    </source>
</evidence>
<evidence type="ECO:0000313" key="10">
    <source>
        <dbReference type="Proteomes" id="UP000663829"/>
    </source>
</evidence>
<evidence type="ECO:0000313" key="9">
    <source>
        <dbReference type="EMBL" id="CAF3584885.1"/>
    </source>
</evidence>
<comment type="caution">
    <text evidence="8">The sequence shown here is derived from an EMBL/GenBank/DDBJ whole genome shotgun (WGS) entry which is preliminary data.</text>
</comment>
<keyword evidence="4 5" id="KW-0539">Nucleus</keyword>
<dbReference type="PROSITE" id="PS50118">
    <property type="entry name" value="HMG_BOX_2"/>
    <property type="match status" value="2"/>
</dbReference>
<dbReference type="InterPro" id="IPR009071">
    <property type="entry name" value="HMG_box_dom"/>
</dbReference>
<feature type="region of interest" description="Disordered" evidence="6">
    <location>
        <begin position="19"/>
        <end position="44"/>
    </location>
</feature>
<dbReference type="SUPFAM" id="SSF47095">
    <property type="entry name" value="HMG-box"/>
    <property type="match status" value="2"/>
</dbReference>
<dbReference type="PANTHER" id="PTHR48112:SF32">
    <property type="entry name" value="HIGH MOBILITY GROUP PROTEIN B3"/>
    <property type="match status" value="1"/>
</dbReference>
<dbReference type="CDD" id="cd00084">
    <property type="entry name" value="HMG-box_SF"/>
    <property type="match status" value="1"/>
</dbReference>
<comment type="similarity">
    <text evidence="2">Belongs to the HMGB family.</text>
</comment>
<dbReference type="Proteomes" id="UP000681722">
    <property type="component" value="Unassembled WGS sequence"/>
</dbReference>
<dbReference type="PANTHER" id="PTHR48112">
    <property type="entry name" value="HIGH MOBILITY GROUP PROTEIN DSP1"/>
    <property type="match status" value="1"/>
</dbReference>
<feature type="compositionally biased region" description="Polar residues" evidence="6">
    <location>
        <begin position="228"/>
        <end position="238"/>
    </location>
</feature>
<dbReference type="SMART" id="SM00398">
    <property type="entry name" value="HMG"/>
    <property type="match status" value="2"/>
</dbReference>
<accession>A0A813SQZ9</accession>
<evidence type="ECO:0000256" key="2">
    <source>
        <dbReference type="ARBA" id="ARBA00008774"/>
    </source>
</evidence>
<comment type="subcellular location">
    <subcellularLocation>
        <location evidence="1">Nucleus</location>
    </subcellularLocation>
</comment>
<reference evidence="8" key="1">
    <citation type="submission" date="2021-02" db="EMBL/GenBank/DDBJ databases">
        <authorList>
            <person name="Nowell W R."/>
        </authorList>
    </citation>
    <scope>NUCLEOTIDE SEQUENCE</scope>
</reference>
<feature type="DNA-binding region" description="HMG box" evidence="5">
    <location>
        <begin position="58"/>
        <end position="126"/>
    </location>
</feature>
<dbReference type="Pfam" id="PF00505">
    <property type="entry name" value="HMG_box"/>
    <property type="match status" value="1"/>
</dbReference>
<evidence type="ECO:0000259" key="7">
    <source>
        <dbReference type="PROSITE" id="PS50118"/>
    </source>
</evidence>
<evidence type="ECO:0000256" key="3">
    <source>
        <dbReference type="ARBA" id="ARBA00023125"/>
    </source>
</evidence>
<dbReference type="GO" id="GO:0005634">
    <property type="term" value="C:nucleus"/>
    <property type="evidence" value="ECO:0007669"/>
    <property type="project" value="UniProtKB-SubCell"/>
</dbReference>
<dbReference type="Proteomes" id="UP000663829">
    <property type="component" value="Unassembled WGS sequence"/>
</dbReference>
<feature type="compositionally biased region" description="Low complexity" evidence="6">
    <location>
        <begin position="19"/>
        <end position="40"/>
    </location>
</feature>
<dbReference type="EMBL" id="CAJOBC010000429">
    <property type="protein sequence ID" value="CAF3584885.1"/>
    <property type="molecule type" value="Genomic_DNA"/>
</dbReference>
<dbReference type="InterPro" id="IPR036910">
    <property type="entry name" value="HMG_box_dom_sf"/>
</dbReference>
<feature type="region of interest" description="Disordered" evidence="6">
    <location>
        <begin position="222"/>
        <end position="260"/>
    </location>
</feature>
<proteinExistence type="inferred from homology"/>
<dbReference type="EMBL" id="CAJNOQ010000429">
    <property type="protein sequence ID" value="CAF0799946.1"/>
    <property type="molecule type" value="Genomic_DNA"/>
</dbReference>
<gene>
    <name evidence="8" type="ORF">GPM918_LOCUS3458</name>
    <name evidence="9" type="ORF">SRO942_LOCUS3458</name>
</gene>
<evidence type="ECO:0000256" key="4">
    <source>
        <dbReference type="ARBA" id="ARBA00023242"/>
    </source>
</evidence>